<dbReference type="RefSeq" id="WP_022212195.1">
    <property type="nucleotide sequence ID" value="NZ_JACOOQ010000001.1"/>
</dbReference>
<feature type="transmembrane region" description="Helical" evidence="1">
    <location>
        <begin position="12"/>
        <end position="37"/>
    </location>
</feature>
<accession>A0A8I0A6A7</accession>
<dbReference type="EMBL" id="JACOOQ010000001">
    <property type="protein sequence ID" value="MBC5638957.1"/>
    <property type="molecule type" value="Genomic_DNA"/>
</dbReference>
<evidence type="ECO:0000313" key="4">
    <source>
        <dbReference type="Proteomes" id="UP000662088"/>
    </source>
</evidence>
<dbReference type="AlphaFoldDB" id="A0A8I0A6A7"/>
<keyword evidence="3" id="KW-0808">Transferase</keyword>
<organism evidence="3 4">
    <name type="scientific">Clostridium lentum</name>
    <dbReference type="NCBI Taxonomy" id="2763037"/>
    <lineage>
        <taxon>Bacteria</taxon>
        <taxon>Bacillati</taxon>
        <taxon>Bacillota</taxon>
        <taxon>Clostridia</taxon>
        <taxon>Eubacteriales</taxon>
        <taxon>Clostridiaceae</taxon>
        <taxon>Clostridium</taxon>
    </lineage>
</organism>
<dbReference type="PANTHER" id="PTHR36927">
    <property type="entry name" value="BLR4337 PROTEIN"/>
    <property type="match status" value="1"/>
</dbReference>
<name>A0A8I0A6A7_9CLOT</name>
<feature type="transmembrane region" description="Helical" evidence="1">
    <location>
        <begin position="251"/>
        <end position="274"/>
    </location>
</feature>
<evidence type="ECO:0000256" key="1">
    <source>
        <dbReference type="SAM" id="Phobius"/>
    </source>
</evidence>
<reference evidence="3" key="1">
    <citation type="submission" date="2020-08" db="EMBL/GenBank/DDBJ databases">
        <title>Genome public.</title>
        <authorList>
            <person name="Liu C."/>
            <person name="Sun Q."/>
        </authorList>
    </citation>
    <scope>NUCLEOTIDE SEQUENCE</scope>
    <source>
        <strain evidence="3">NSJ-42</strain>
    </source>
</reference>
<keyword evidence="1" id="KW-0472">Membrane</keyword>
<keyword evidence="1" id="KW-1133">Transmembrane helix</keyword>
<feature type="transmembrane region" description="Helical" evidence="1">
    <location>
        <begin position="49"/>
        <end position="72"/>
    </location>
</feature>
<feature type="transmembrane region" description="Helical" evidence="1">
    <location>
        <begin position="93"/>
        <end position="115"/>
    </location>
</feature>
<feature type="transmembrane region" description="Helical" evidence="1">
    <location>
        <begin position="135"/>
        <end position="152"/>
    </location>
</feature>
<sequence length="361" mass="41654">MQGKENILKDLDYLKVIGILLVVIGHCTSIYTGGWVYKSSVNAPIYGLIASYVYTFHVPMLVFVSGSIYYYCRKNKEKYKSLKRLVSNKFKRLIVPFLTVGLFYSIPIKYLIGNIEKGTLLNSIRDFLIGLNTGHLWYLLMLFDIFILFYLYEKFILNKKYSVIVNIAVFTLMYVCSGFFTSLFLINRTIQYSIFFYLGYECFRSKDKIYSKMVSTKTLIIIILIPILIIISLALILVSKITIDNIILSRVFSLINVIIALIGITETFLAVYLLNNKLKSRKLQSNIDKCMKFLNKYSFNIYLLHEPLIFIILSYIASKNINSTILVLACFIVSIVIPILLTKAFQVIVNRNNVNERVATR</sequence>
<dbReference type="InterPro" id="IPR002656">
    <property type="entry name" value="Acyl_transf_3_dom"/>
</dbReference>
<gene>
    <name evidence="3" type="ORF">H8R92_00650</name>
</gene>
<dbReference type="PANTHER" id="PTHR36927:SF1">
    <property type="entry name" value="MDO-LIKE PROTEIN"/>
    <property type="match status" value="1"/>
</dbReference>
<dbReference type="Proteomes" id="UP000662088">
    <property type="component" value="Unassembled WGS sequence"/>
</dbReference>
<dbReference type="Pfam" id="PF01757">
    <property type="entry name" value="Acyl_transf_3"/>
    <property type="match status" value="1"/>
</dbReference>
<dbReference type="InterPro" id="IPR050623">
    <property type="entry name" value="Glucan_succinyl_AcylTrfase"/>
</dbReference>
<protein>
    <submittedName>
        <fullName evidence="3">Acyltransferase</fullName>
    </submittedName>
</protein>
<evidence type="ECO:0000313" key="3">
    <source>
        <dbReference type="EMBL" id="MBC5638957.1"/>
    </source>
</evidence>
<feature type="transmembrane region" description="Helical" evidence="1">
    <location>
        <begin position="323"/>
        <end position="341"/>
    </location>
</feature>
<keyword evidence="4" id="KW-1185">Reference proteome</keyword>
<evidence type="ECO:0000259" key="2">
    <source>
        <dbReference type="Pfam" id="PF01757"/>
    </source>
</evidence>
<feature type="transmembrane region" description="Helical" evidence="1">
    <location>
        <begin position="299"/>
        <end position="317"/>
    </location>
</feature>
<feature type="transmembrane region" description="Helical" evidence="1">
    <location>
        <begin position="164"/>
        <end position="184"/>
    </location>
</feature>
<dbReference type="GO" id="GO:0016747">
    <property type="term" value="F:acyltransferase activity, transferring groups other than amino-acyl groups"/>
    <property type="evidence" value="ECO:0007669"/>
    <property type="project" value="InterPro"/>
</dbReference>
<comment type="caution">
    <text evidence="3">The sequence shown here is derived from an EMBL/GenBank/DDBJ whole genome shotgun (WGS) entry which is preliminary data.</text>
</comment>
<keyword evidence="3" id="KW-0012">Acyltransferase</keyword>
<feature type="transmembrane region" description="Helical" evidence="1">
    <location>
        <begin position="218"/>
        <end position="239"/>
    </location>
</feature>
<keyword evidence="1" id="KW-0812">Transmembrane</keyword>
<feature type="domain" description="Acyltransferase 3" evidence="2">
    <location>
        <begin position="9"/>
        <end position="342"/>
    </location>
</feature>
<proteinExistence type="predicted"/>